<evidence type="ECO:0000313" key="13">
    <source>
        <dbReference type="EMBL" id="ACO15680.1"/>
    </source>
</evidence>
<dbReference type="GO" id="GO:0005634">
    <property type="term" value="C:nucleus"/>
    <property type="evidence" value="ECO:0007669"/>
    <property type="project" value="UniProtKB-SubCell"/>
</dbReference>
<feature type="domain" description="Snurportin-1 N-terminal" evidence="11">
    <location>
        <begin position="28"/>
        <end position="71"/>
    </location>
</feature>
<proteinExistence type="evidence at transcript level"/>
<evidence type="ECO:0000256" key="6">
    <source>
        <dbReference type="ARBA" id="ARBA00022448"/>
    </source>
</evidence>
<dbReference type="InterPro" id="IPR047857">
    <property type="entry name" value="Snurportin1_C"/>
</dbReference>
<feature type="compositionally biased region" description="Basic and acidic residues" evidence="10">
    <location>
        <begin position="90"/>
        <end position="102"/>
    </location>
</feature>
<dbReference type="PANTHER" id="PTHR13403:SF6">
    <property type="entry name" value="SNURPORTIN-1"/>
    <property type="match status" value="1"/>
</dbReference>
<comment type="similarity">
    <text evidence="4">Belongs to the snurportin family.</text>
</comment>
<evidence type="ECO:0000256" key="3">
    <source>
        <dbReference type="ARBA" id="ARBA00004496"/>
    </source>
</evidence>
<keyword evidence="7" id="KW-0963">Cytoplasm</keyword>
<feature type="region of interest" description="Disordered" evidence="10">
    <location>
        <begin position="16"/>
        <end position="51"/>
    </location>
</feature>
<evidence type="ECO:0000259" key="12">
    <source>
        <dbReference type="Pfam" id="PF21974"/>
    </source>
</evidence>
<keyword evidence="6" id="KW-0813">Transport</keyword>
<gene>
    <name evidence="13" type="primary">SPN1</name>
</gene>
<dbReference type="Pfam" id="PF21974">
    <property type="entry name" value="SPN1_m3Gcap_bd"/>
    <property type="match status" value="1"/>
</dbReference>
<comment type="subcellular location">
    <subcellularLocation>
        <location evidence="3">Cytoplasm</location>
    </subcellularLocation>
    <subcellularLocation>
        <location evidence="2">Nucleus</location>
    </subcellularLocation>
</comment>
<organism evidence="13">
    <name type="scientific">Caligus clemensi</name>
    <name type="common">Sea louse</name>
    <dbReference type="NCBI Taxonomy" id="344056"/>
    <lineage>
        <taxon>Eukaryota</taxon>
        <taxon>Metazoa</taxon>
        <taxon>Ecdysozoa</taxon>
        <taxon>Arthropoda</taxon>
        <taxon>Crustacea</taxon>
        <taxon>Multicrustacea</taxon>
        <taxon>Hexanauplia</taxon>
        <taxon>Copepoda</taxon>
        <taxon>Siphonostomatoida</taxon>
        <taxon>Caligidae</taxon>
        <taxon>Caligus</taxon>
    </lineage>
</organism>
<name>C1C327_CALCM</name>
<evidence type="ECO:0000256" key="8">
    <source>
        <dbReference type="ARBA" id="ARBA00022884"/>
    </source>
</evidence>
<dbReference type="EMBL" id="BT081256">
    <property type="protein sequence ID" value="ACO15680.1"/>
    <property type="molecule type" value="mRNA"/>
</dbReference>
<dbReference type="Gene3D" id="3.30.470.30">
    <property type="entry name" value="DNA ligase/mRNA capping enzyme"/>
    <property type="match status" value="1"/>
</dbReference>
<dbReference type="AlphaFoldDB" id="C1C327"/>
<dbReference type="Pfam" id="PF11538">
    <property type="entry name" value="Snurportin1"/>
    <property type="match status" value="1"/>
</dbReference>
<evidence type="ECO:0000259" key="11">
    <source>
        <dbReference type="Pfam" id="PF11538"/>
    </source>
</evidence>
<accession>C1C327</accession>
<evidence type="ECO:0000256" key="9">
    <source>
        <dbReference type="ARBA" id="ARBA00023242"/>
    </source>
</evidence>
<dbReference type="PANTHER" id="PTHR13403">
    <property type="entry name" value="SNURPORTIN1 RNUT1 PROTEIN RNA, U TRANSPORTER 1"/>
    <property type="match status" value="1"/>
</dbReference>
<comment type="function">
    <text evidence="1">Functions as an U snRNP-specific nuclear import adapter. Involved in the trimethylguanosine (m3G)-cap-dependent nuclear import of U snRNPs. Binds specifically to the terminal m3G-cap U snRNAs.</text>
</comment>
<dbReference type="InterPro" id="IPR024721">
    <property type="entry name" value="Snurportin-1_N"/>
</dbReference>
<evidence type="ECO:0000256" key="10">
    <source>
        <dbReference type="SAM" id="MobiDB-lite"/>
    </source>
</evidence>
<evidence type="ECO:0000256" key="7">
    <source>
        <dbReference type="ARBA" id="ARBA00022490"/>
    </source>
</evidence>
<dbReference type="GO" id="GO:0003723">
    <property type="term" value="F:RNA binding"/>
    <property type="evidence" value="ECO:0007669"/>
    <property type="project" value="UniProtKB-KW"/>
</dbReference>
<reference evidence="13" key="1">
    <citation type="submission" date="2009-03" db="EMBL/GenBank/DDBJ databases">
        <title>Caligus clemensi ESTs and full-length cDNAs.</title>
        <authorList>
            <person name="Yasuike M."/>
            <person name="von Schalburg K."/>
            <person name="Cooper G."/>
            <person name="Leong J."/>
            <person name="Jones S.R.M."/>
            <person name="Koop B.F."/>
        </authorList>
    </citation>
    <scope>NUCLEOTIDE SEQUENCE</scope>
    <source>
        <tissue evidence="13">Whole</tissue>
    </source>
</reference>
<evidence type="ECO:0000256" key="4">
    <source>
        <dbReference type="ARBA" id="ARBA00007540"/>
    </source>
</evidence>
<dbReference type="InterPro" id="IPR017336">
    <property type="entry name" value="Snurportin-1"/>
</dbReference>
<dbReference type="CDD" id="cd09232">
    <property type="entry name" value="Snurportin-1_C"/>
    <property type="match status" value="1"/>
</dbReference>
<evidence type="ECO:0000256" key="2">
    <source>
        <dbReference type="ARBA" id="ARBA00004123"/>
    </source>
</evidence>
<sequence length="394" mass="45444">MSVEDLNSLMEDSLLDSSLSLDPLSKEHPRFSNHSTRYKNAGRRSEEQKKRRETFLLKQKEARHDFQALARSLCKSSTDGETLPEEEEAERSMETEKHEENPFSRSHGRHRQLYKNTLMLSEWLVDIPMDFSEKWLAVPCPMGKRNLVVAGKGKTRFYSRGGSYLGAFPSNLPQGKRAQGSGGSSPMKKHALTLLDCVYHEATEVFYVLDVIIWEGMPFNECDTQLRSFWMRSKLQELEVSNKSKYNPHPFLPLPFLSCGELQTHLAKPLSEHFHQDNVPLDGMLFYHAEAFYVPGPTPLVGWLKGYMIPELIPELDIHTDYFRDKPVGYDSMKAYIDDYQSNSGKKDKKKIFTFNKEMPSPKGLSQKEERVRELLTQNEVISMEKAMEFWTLG</sequence>
<evidence type="ECO:0000256" key="5">
    <source>
        <dbReference type="ARBA" id="ARBA00016034"/>
    </source>
</evidence>
<protein>
    <recommendedName>
        <fullName evidence="5">Snurportin-1</fullName>
    </recommendedName>
</protein>
<dbReference type="SUPFAM" id="SSF56091">
    <property type="entry name" value="DNA ligase/mRNA capping enzyme, catalytic domain"/>
    <property type="match status" value="1"/>
</dbReference>
<feature type="domain" description="Snurportin-1 m3G cap-binding" evidence="12">
    <location>
        <begin position="118"/>
        <end position="305"/>
    </location>
</feature>
<keyword evidence="8" id="KW-0694">RNA-binding</keyword>
<feature type="region of interest" description="Disordered" evidence="10">
    <location>
        <begin position="74"/>
        <end position="108"/>
    </location>
</feature>
<dbReference type="GO" id="GO:0005737">
    <property type="term" value="C:cytoplasm"/>
    <property type="evidence" value="ECO:0007669"/>
    <property type="project" value="UniProtKB-SubCell"/>
</dbReference>
<evidence type="ECO:0000256" key="1">
    <source>
        <dbReference type="ARBA" id="ARBA00003975"/>
    </source>
</evidence>
<dbReference type="GO" id="GO:0061015">
    <property type="term" value="P:snRNA import into nucleus"/>
    <property type="evidence" value="ECO:0007669"/>
    <property type="project" value="InterPro"/>
</dbReference>
<keyword evidence="9" id="KW-0539">Nucleus</keyword>